<dbReference type="Proteomes" id="UP000054251">
    <property type="component" value="Unassembled WGS sequence"/>
</dbReference>
<feature type="domain" description="Enoyl reductase (ER)" evidence="1">
    <location>
        <begin position="14"/>
        <end position="361"/>
    </location>
</feature>
<dbReference type="InterPro" id="IPR020843">
    <property type="entry name" value="ER"/>
</dbReference>
<comment type="caution">
    <text evidence="2">The sequence shown here is derived from an EMBL/GenBank/DDBJ whole genome shotgun (WGS) entry which is preliminary data.</text>
</comment>
<dbReference type="Gene3D" id="3.40.50.720">
    <property type="entry name" value="NAD(P)-binding Rossmann-like Domain"/>
    <property type="match status" value="1"/>
</dbReference>
<keyword evidence="3" id="KW-1185">Reference proteome</keyword>
<accession>A0A0V1PTW1</accession>
<sequence>MTTISTTTAAVLQKSNSNLQVKEVPVAPINSDEILIESKAASINGADYYHIDYNWAPDGAILGLTVSGIVLKVGKDVTRFGPGDFIASFIHGGDYSNPDKGAFSKLAVVQEIYSIKLKNLESSSLPILPPGNIDTFEGACSIPNAVVTLGCSLYFTLGGSFRNPQSKSILIYGGSTATGLVASQIAKQFGWTVISVASKKHSNLIKTFGADHLIDYHDLDVIQQIKNIDPNITMALHTIGGTPTLQLTHDSVSDSLPTKIDSLVVSNFETIENHKANVEFSMTRAFTANGNEAKYNNGSKFPATPGIKEAILEFMPIIQNLINNNEIKHIPIRIQPNGLNGINDGLKLIREGSLSGEKLVIQL</sequence>
<dbReference type="InterPro" id="IPR013154">
    <property type="entry name" value="ADH-like_N"/>
</dbReference>
<dbReference type="PANTHER" id="PTHR45348:SF2">
    <property type="entry name" value="ZINC-TYPE ALCOHOL DEHYDROGENASE-LIKE PROTEIN C2E1P3.01"/>
    <property type="match status" value="1"/>
</dbReference>
<reference evidence="2 3" key="1">
    <citation type="submission" date="2015-11" db="EMBL/GenBank/DDBJ databases">
        <title>The genome of Debaryomyces fabryi.</title>
        <authorList>
            <person name="Tafer H."/>
            <person name="Lopandic K."/>
        </authorList>
    </citation>
    <scope>NUCLEOTIDE SEQUENCE [LARGE SCALE GENOMIC DNA]</scope>
    <source>
        <strain evidence="2 3">CBS 789</strain>
    </source>
</reference>
<dbReference type="InterPro" id="IPR011032">
    <property type="entry name" value="GroES-like_sf"/>
</dbReference>
<evidence type="ECO:0000313" key="3">
    <source>
        <dbReference type="Proteomes" id="UP000054251"/>
    </source>
</evidence>
<dbReference type="PANTHER" id="PTHR45348">
    <property type="entry name" value="HYPOTHETICAL OXIDOREDUCTASE (EUROFUNG)"/>
    <property type="match status" value="1"/>
</dbReference>
<dbReference type="GeneID" id="26841690"/>
<organism evidence="2 3">
    <name type="scientific">Debaryomyces fabryi</name>
    <dbReference type="NCBI Taxonomy" id="58627"/>
    <lineage>
        <taxon>Eukaryota</taxon>
        <taxon>Fungi</taxon>
        <taxon>Dikarya</taxon>
        <taxon>Ascomycota</taxon>
        <taxon>Saccharomycotina</taxon>
        <taxon>Pichiomycetes</taxon>
        <taxon>Debaryomycetaceae</taxon>
        <taxon>Debaryomyces</taxon>
    </lineage>
</organism>
<dbReference type="Gene3D" id="3.90.180.10">
    <property type="entry name" value="Medium-chain alcohol dehydrogenases, catalytic domain"/>
    <property type="match status" value="1"/>
</dbReference>
<dbReference type="SMART" id="SM00829">
    <property type="entry name" value="PKS_ER"/>
    <property type="match status" value="1"/>
</dbReference>
<proteinExistence type="predicted"/>
<dbReference type="Pfam" id="PF08240">
    <property type="entry name" value="ADH_N"/>
    <property type="match status" value="1"/>
</dbReference>
<dbReference type="CDD" id="cd08249">
    <property type="entry name" value="enoyl_reductase_like"/>
    <property type="match status" value="1"/>
</dbReference>
<dbReference type="EMBL" id="LMYN01000135">
    <property type="protein sequence ID" value="KRZ99556.1"/>
    <property type="molecule type" value="Genomic_DNA"/>
</dbReference>
<gene>
    <name evidence="2" type="ORF">AC631_04681</name>
</gene>
<dbReference type="AlphaFoldDB" id="A0A0V1PTW1"/>
<dbReference type="SUPFAM" id="SSF50129">
    <property type="entry name" value="GroES-like"/>
    <property type="match status" value="1"/>
</dbReference>
<dbReference type="InterPro" id="IPR036291">
    <property type="entry name" value="NAD(P)-bd_dom_sf"/>
</dbReference>
<name>A0A0V1PTW1_9ASCO</name>
<evidence type="ECO:0000313" key="2">
    <source>
        <dbReference type="EMBL" id="KRZ99556.1"/>
    </source>
</evidence>
<dbReference type="GO" id="GO:0016651">
    <property type="term" value="F:oxidoreductase activity, acting on NAD(P)H"/>
    <property type="evidence" value="ECO:0007669"/>
    <property type="project" value="InterPro"/>
</dbReference>
<dbReference type="OrthoDB" id="9992527at2759"/>
<dbReference type="RefSeq" id="XP_015465659.1">
    <property type="nucleotide sequence ID" value="XM_015613510.1"/>
</dbReference>
<evidence type="ECO:0000259" key="1">
    <source>
        <dbReference type="SMART" id="SM00829"/>
    </source>
</evidence>
<protein>
    <recommendedName>
        <fullName evidence="1">Enoyl reductase (ER) domain-containing protein</fullName>
    </recommendedName>
</protein>
<dbReference type="SUPFAM" id="SSF51735">
    <property type="entry name" value="NAD(P)-binding Rossmann-fold domains"/>
    <property type="match status" value="1"/>
</dbReference>
<dbReference type="InterPro" id="IPR047122">
    <property type="entry name" value="Trans-enoyl_RdTase-like"/>
</dbReference>